<evidence type="ECO:0000313" key="6">
    <source>
        <dbReference type="EMBL" id="MCA9726605.1"/>
    </source>
</evidence>
<accession>A0A956LYK5</accession>
<feature type="region of interest" description="Disordered" evidence="4">
    <location>
        <begin position="411"/>
        <end position="452"/>
    </location>
</feature>
<keyword evidence="2 3" id="KW-0067">ATP-binding</keyword>
<dbReference type="SUPFAM" id="SSF56112">
    <property type="entry name" value="Protein kinase-like (PK-like)"/>
    <property type="match status" value="1"/>
</dbReference>
<dbReference type="InterPro" id="IPR011009">
    <property type="entry name" value="Kinase-like_dom_sf"/>
</dbReference>
<evidence type="ECO:0000256" key="1">
    <source>
        <dbReference type="ARBA" id="ARBA00022741"/>
    </source>
</evidence>
<feature type="domain" description="Protein kinase" evidence="5">
    <location>
        <begin position="79"/>
        <end position="340"/>
    </location>
</feature>
<dbReference type="InterPro" id="IPR041664">
    <property type="entry name" value="AAA_16"/>
</dbReference>
<dbReference type="GO" id="GO:0005737">
    <property type="term" value="C:cytoplasm"/>
    <property type="evidence" value="ECO:0007669"/>
    <property type="project" value="TreeGrafter"/>
</dbReference>
<evidence type="ECO:0000256" key="4">
    <source>
        <dbReference type="SAM" id="MobiDB-lite"/>
    </source>
</evidence>
<dbReference type="Gene3D" id="1.25.40.10">
    <property type="entry name" value="Tetratricopeptide repeat domain"/>
    <property type="match status" value="2"/>
</dbReference>
<dbReference type="InterPro" id="IPR000719">
    <property type="entry name" value="Prot_kinase_dom"/>
</dbReference>
<comment type="caution">
    <text evidence="6">The sequence shown here is derived from an EMBL/GenBank/DDBJ whole genome shotgun (WGS) entry which is preliminary data.</text>
</comment>
<gene>
    <name evidence="6" type="ORF">KC729_02915</name>
</gene>
<evidence type="ECO:0000259" key="5">
    <source>
        <dbReference type="PROSITE" id="PS50011"/>
    </source>
</evidence>
<dbReference type="InterPro" id="IPR011990">
    <property type="entry name" value="TPR-like_helical_dom_sf"/>
</dbReference>
<dbReference type="Pfam" id="PF00069">
    <property type="entry name" value="Pkinase"/>
    <property type="match status" value="1"/>
</dbReference>
<dbReference type="InterPro" id="IPR008271">
    <property type="entry name" value="Ser/Thr_kinase_AS"/>
</dbReference>
<protein>
    <submittedName>
        <fullName evidence="6">Tetratricopeptide repeat protein</fullName>
    </submittedName>
</protein>
<dbReference type="SUPFAM" id="SSF48452">
    <property type="entry name" value="TPR-like"/>
    <property type="match status" value="2"/>
</dbReference>
<dbReference type="InterPro" id="IPR027417">
    <property type="entry name" value="P-loop_NTPase"/>
</dbReference>
<evidence type="ECO:0000256" key="2">
    <source>
        <dbReference type="ARBA" id="ARBA00022840"/>
    </source>
</evidence>
<dbReference type="PROSITE" id="PS50011">
    <property type="entry name" value="PROTEIN_KINASE_DOM"/>
    <property type="match status" value="1"/>
</dbReference>
<dbReference type="GO" id="GO:0004672">
    <property type="term" value="F:protein kinase activity"/>
    <property type="evidence" value="ECO:0007669"/>
    <property type="project" value="InterPro"/>
</dbReference>
<dbReference type="GO" id="GO:0004016">
    <property type="term" value="F:adenylate cyclase activity"/>
    <property type="evidence" value="ECO:0007669"/>
    <property type="project" value="TreeGrafter"/>
</dbReference>
<feature type="binding site" evidence="3">
    <location>
        <position position="108"/>
    </location>
    <ligand>
        <name>ATP</name>
        <dbReference type="ChEBI" id="CHEBI:30616"/>
    </ligand>
</feature>
<dbReference type="SMART" id="SM00028">
    <property type="entry name" value="TPR"/>
    <property type="match status" value="7"/>
</dbReference>
<dbReference type="EMBL" id="JAGQHR010000048">
    <property type="protein sequence ID" value="MCA9726605.1"/>
    <property type="molecule type" value="Genomic_DNA"/>
</dbReference>
<evidence type="ECO:0000256" key="3">
    <source>
        <dbReference type="PROSITE-ProRule" id="PRU10141"/>
    </source>
</evidence>
<dbReference type="CDD" id="cd14014">
    <property type="entry name" value="STKc_PknB_like"/>
    <property type="match status" value="1"/>
</dbReference>
<dbReference type="InterPro" id="IPR017441">
    <property type="entry name" value="Protein_kinase_ATP_BS"/>
</dbReference>
<dbReference type="PROSITE" id="PS00108">
    <property type="entry name" value="PROTEIN_KINASE_ST"/>
    <property type="match status" value="1"/>
</dbReference>
<dbReference type="GO" id="GO:0005524">
    <property type="term" value="F:ATP binding"/>
    <property type="evidence" value="ECO:0007669"/>
    <property type="project" value="UniProtKB-UniRule"/>
</dbReference>
<dbReference type="SMART" id="SM00220">
    <property type="entry name" value="S_TKc"/>
    <property type="match status" value="1"/>
</dbReference>
<feature type="compositionally biased region" description="Polar residues" evidence="4">
    <location>
        <begin position="414"/>
        <end position="425"/>
    </location>
</feature>
<proteinExistence type="predicted"/>
<dbReference type="PANTHER" id="PTHR16305:SF28">
    <property type="entry name" value="GUANYLATE CYCLASE DOMAIN-CONTAINING PROTEIN"/>
    <property type="match status" value="1"/>
</dbReference>
<dbReference type="Gene3D" id="3.30.200.20">
    <property type="entry name" value="Phosphorylase Kinase, domain 1"/>
    <property type="match status" value="1"/>
</dbReference>
<dbReference type="PROSITE" id="PS00107">
    <property type="entry name" value="PROTEIN_KINASE_ATP"/>
    <property type="match status" value="1"/>
</dbReference>
<dbReference type="Gene3D" id="1.10.510.10">
    <property type="entry name" value="Transferase(Phosphotransferase) domain 1"/>
    <property type="match status" value="2"/>
</dbReference>
<dbReference type="Pfam" id="PF13191">
    <property type="entry name" value="AAA_16"/>
    <property type="match status" value="1"/>
</dbReference>
<sequence>MSPGKRKSRPKAERRLAALGDALSARERVDWDDEAAKSPALHRTLQRLRQLESLRDAHRRIADSFPDVGPAGLFDWGPLRVLERIGEGGFGEVFRALDIRLQREVALKLRRAGTELSGVGSQRFLDEARSLARVRHSNVLVVHGADIHDGRAGFWTDFIEGRTLAAHLQEDGPMDAEATARIGVALCRALTAVHTAGLIHGDVKPANVMCEASGRILLMDFGAVTRRPRSDEEVRTGRAGEVLFGTPLFLAPELLVGGAPTPESDLYSLGVVLYQQLSGELPVRADEWAELLERHRTGDVVPLSVRRPNAPRALVDVIERALSAESKRYASAAEMERALLAAVPAARSSEEESQSLRALVAEIGRVPEEMGRQIARETAKALTRVHSGGGTSLPLSLESVRIGTDGHVEITRSVGPSTTARTGAAQTAEVRAGEVRAGEARTGEPSERSSRAEMQELGGLLSDLMAGSAARDESDALPSNLSPFFRQIVDRLLGRGADPAIESAAELLSLLTEGEEAGWWRARVRAEQRKASSSIRRISIPRDTPLQGRDRETGALRDAYEQAKAGAGRVVLILGEAGIGKTRLVADFVDRLWEDGERPHFLFGSYPPGGGAGAAGALLDAYRDHVGDADPEEALRQHLRAAPLLIPAFAALLRGGGVDPNLDPLTKESLHTGFVHILRSLAAERPTILLVDDLHFGPTEGLGVFSSLALAVPGQQILLIGGARLALSERWEAEILRLPHARSIALDRLPQPDVKRILADVIGSAPLAEELAPRLTERSDGNPLFLFEHLRALEDAGVVQRGPDGRWSMTGAAPRYPTPSRIQHLIRSRFAALAEEDKELLDLACCCGFEFDPLLVGLAAGLEALPTLRRFALIEAHHGLVRSSGRRYSFDHHQVQESLYEGLFPPLREQYHAMLGQVLEQREVPGRAQRDPGEAVELDAGAVAGATAVTLCEHFFRGARPGDGIRYLKRSLDHLGTLRLAASLDLMEHALGSAGLVSGPARIDLLAKKATFAVMAGKPEAENAALEEMMRLADEQSVPLEQARARRMLGFHCDRTGQIAQAERYLEEAERYARTSGDVMEESRVAATRGQHAWMTSRYDEALPFYQRCIELARSGGDRWTEARAIGALGIAYQGLRRFEEAQRYVEEHLGVCRELGSAPGVALATGNLGAVLLASERYAEAVPVVESHLRLARESGYRMGEATALGNSGFLYVALGRGPEALALLERSLEVAREVAFRFHEAEVLAHLAAAHQMLGHAPEAHRHYDRSLTLWRELKHPSMQGGTLLGLGLVAEDSGDPEVAASYYEEAERVWTGAGLTVELAEWLLWSGRLDRKSGRIPEARDKLARAVEGAREHRHIRVEVLALAHSALLPGGDADEALERYHAHRGRLPVSAELEACHCLWKATGDRAHLSKAAADLAALREHAPPADRAGLYSRVPLYREIDSDWRNFSGT</sequence>
<organism evidence="6 7">
    <name type="scientific">Eiseniibacteriota bacterium</name>
    <dbReference type="NCBI Taxonomy" id="2212470"/>
    <lineage>
        <taxon>Bacteria</taxon>
        <taxon>Candidatus Eiseniibacteriota</taxon>
    </lineage>
</organism>
<dbReference type="PANTHER" id="PTHR16305">
    <property type="entry name" value="TESTICULAR SOLUBLE ADENYLYL CYCLASE"/>
    <property type="match status" value="1"/>
</dbReference>
<dbReference type="SUPFAM" id="SSF52540">
    <property type="entry name" value="P-loop containing nucleoside triphosphate hydrolases"/>
    <property type="match status" value="1"/>
</dbReference>
<dbReference type="InterPro" id="IPR019734">
    <property type="entry name" value="TPR_rpt"/>
</dbReference>
<dbReference type="Proteomes" id="UP000697710">
    <property type="component" value="Unassembled WGS sequence"/>
</dbReference>
<reference evidence="6" key="2">
    <citation type="journal article" date="2021" name="Microbiome">
        <title>Successional dynamics and alternative stable states in a saline activated sludge microbial community over 9 years.</title>
        <authorList>
            <person name="Wang Y."/>
            <person name="Ye J."/>
            <person name="Ju F."/>
            <person name="Liu L."/>
            <person name="Boyd J.A."/>
            <person name="Deng Y."/>
            <person name="Parks D.H."/>
            <person name="Jiang X."/>
            <person name="Yin X."/>
            <person name="Woodcroft B.J."/>
            <person name="Tyson G.W."/>
            <person name="Hugenholtz P."/>
            <person name="Polz M.F."/>
            <person name="Zhang T."/>
        </authorList>
    </citation>
    <scope>NUCLEOTIDE SEQUENCE</scope>
    <source>
        <strain evidence="6">HKST-UBA01</strain>
    </source>
</reference>
<dbReference type="Pfam" id="PF13424">
    <property type="entry name" value="TPR_12"/>
    <property type="match status" value="2"/>
</dbReference>
<reference evidence="6" key="1">
    <citation type="submission" date="2020-04" db="EMBL/GenBank/DDBJ databases">
        <authorList>
            <person name="Zhang T."/>
        </authorList>
    </citation>
    <scope>NUCLEOTIDE SEQUENCE</scope>
    <source>
        <strain evidence="6">HKST-UBA01</strain>
    </source>
</reference>
<feature type="compositionally biased region" description="Basic and acidic residues" evidence="4">
    <location>
        <begin position="431"/>
        <end position="452"/>
    </location>
</feature>
<keyword evidence="1 3" id="KW-0547">Nucleotide-binding</keyword>
<name>A0A956LYK5_UNCEI</name>
<evidence type="ECO:0000313" key="7">
    <source>
        <dbReference type="Proteomes" id="UP000697710"/>
    </source>
</evidence>